<comment type="caution">
    <text evidence="3">The sequence shown here is derived from an EMBL/GenBank/DDBJ whole genome shotgun (WGS) entry which is preliminary data.</text>
</comment>
<evidence type="ECO:0000256" key="1">
    <source>
        <dbReference type="ARBA" id="ARBA00049958"/>
    </source>
</evidence>
<accession>A0A7K0J7L3</accession>
<protein>
    <submittedName>
        <fullName evidence="3">NifU family protein</fullName>
    </submittedName>
</protein>
<dbReference type="Pfam" id="PF01106">
    <property type="entry name" value="NifU"/>
    <property type="match status" value="1"/>
</dbReference>
<dbReference type="RefSeq" id="WP_154563688.1">
    <property type="nucleotide sequence ID" value="NZ_VUMG01000003.1"/>
</dbReference>
<dbReference type="GO" id="GO:0016226">
    <property type="term" value="P:iron-sulfur cluster assembly"/>
    <property type="evidence" value="ECO:0007669"/>
    <property type="project" value="InterPro"/>
</dbReference>
<keyword evidence="4" id="KW-1185">Reference proteome</keyword>
<dbReference type="GO" id="GO:0051536">
    <property type="term" value="F:iron-sulfur cluster binding"/>
    <property type="evidence" value="ECO:0007669"/>
    <property type="project" value="InterPro"/>
</dbReference>
<dbReference type="SUPFAM" id="SSF117916">
    <property type="entry name" value="Fe-S cluster assembly (FSCA) domain-like"/>
    <property type="match status" value="1"/>
</dbReference>
<feature type="domain" description="NIF system FeS cluster assembly NifU C-terminal" evidence="2">
    <location>
        <begin position="121"/>
        <end position="177"/>
    </location>
</feature>
<evidence type="ECO:0000313" key="4">
    <source>
        <dbReference type="Proteomes" id="UP000466104"/>
    </source>
</evidence>
<dbReference type="EMBL" id="VUMG01000003">
    <property type="protein sequence ID" value="MSS45940.1"/>
    <property type="molecule type" value="Genomic_DNA"/>
</dbReference>
<dbReference type="Gene3D" id="3.30.300.130">
    <property type="entry name" value="Fe-S cluster assembly (FSCA)"/>
    <property type="match status" value="1"/>
</dbReference>
<dbReference type="InterPro" id="IPR034904">
    <property type="entry name" value="FSCA_dom_sf"/>
</dbReference>
<gene>
    <name evidence="3" type="ORF">FYJ43_07800</name>
</gene>
<proteinExistence type="predicted"/>
<dbReference type="InterPro" id="IPR001075">
    <property type="entry name" value="NIF_FeS_clus_asmbl_NifU_C"/>
</dbReference>
<name>A0A7K0J7L3_9ACTN</name>
<reference evidence="3 4" key="1">
    <citation type="submission" date="2019-08" db="EMBL/GenBank/DDBJ databases">
        <title>In-depth cultivation of the pig gut microbiome towards novel bacterial diversity and tailored functional studies.</title>
        <authorList>
            <person name="Wylensek D."/>
            <person name="Hitch T.C.A."/>
            <person name="Clavel T."/>
        </authorList>
    </citation>
    <scope>NUCLEOTIDE SEQUENCE [LARGE SCALE GENOMIC DNA]</scope>
    <source>
        <strain evidence="3 4">WCA-380-WT-3A</strain>
    </source>
</reference>
<organism evidence="3 4">
    <name type="scientific">Cutibacterium porci</name>
    <dbReference type="NCBI Taxonomy" id="2605781"/>
    <lineage>
        <taxon>Bacteria</taxon>
        <taxon>Bacillati</taxon>
        <taxon>Actinomycetota</taxon>
        <taxon>Actinomycetes</taxon>
        <taxon>Propionibacteriales</taxon>
        <taxon>Propionibacteriaceae</taxon>
        <taxon>Cutibacterium</taxon>
    </lineage>
</organism>
<dbReference type="GO" id="GO:0005506">
    <property type="term" value="F:iron ion binding"/>
    <property type="evidence" value="ECO:0007669"/>
    <property type="project" value="InterPro"/>
</dbReference>
<evidence type="ECO:0000259" key="2">
    <source>
        <dbReference type="Pfam" id="PF01106"/>
    </source>
</evidence>
<comment type="function">
    <text evidence="1">May be involved in the formation or repair of [Fe-S] clusters present in iron-sulfur proteins.</text>
</comment>
<evidence type="ECO:0000313" key="3">
    <source>
        <dbReference type="EMBL" id="MSS45940.1"/>
    </source>
</evidence>
<dbReference type="AlphaFoldDB" id="A0A7K0J7L3"/>
<sequence length="180" mass="19213">MKLASRPSTAVHPEATADPATLRWVVSGVPLPFAGLLVSAPGLDEFLDYIHVEVTVGAVVATAPDSAWGHIGTRFRTALTTALEHTDTWVGAPDCQYLDEVETLRRCANELIGGPVGAVAAMHGGLIELVDVSVNGDQRIVDVTMRGACRGCPAAIITLHQRLERQLSLRLCEPVTVREV</sequence>
<dbReference type="Proteomes" id="UP000466104">
    <property type="component" value="Unassembled WGS sequence"/>
</dbReference>